<dbReference type="EMBL" id="KB467831">
    <property type="protein sequence ID" value="PCH33924.1"/>
    <property type="molecule type" value="Genomic_DNA"/>
</dbReference>
<evidence type="ECO:0000256" key="2">
    <source>
        <dbReference type="ARBA" id="ARBA00008300"/>
    </source>
</evidence>
<dbReference type="SUPFAM" id="SSF53474">
    <property type="entry name" value="alpha/beta-Hydrolases"/>
    <property type="match status" value="1"/>
</dbReference>
<gene>
    <name evidence="5" type="ORF">WOLCODRAFT_94475</name>
</gene>
<name>A0A2H3JB75_WOLCO</name>
<dbReference type="Proteomes" id="UP000218811">
    <property type="component" value="Unassembled WGS sequence"/>
</dbReference>
<reference evidence="5 6" key="1">
    <citation type="journal article" date="2012" name="Science">
        <title>The Paleozoic origin of enzymatic lignin decomposition reconstructed from 31 fungal genomes.</title>
        <authorList>
            <person name="Floudas D."/>
            <person name="Binder M."/>
            <person name="Riley R."/>
            <person name="Barry K."/>
            <person name="Blanchette R.A."/>
            <person name="Henrissat B."/>
            <person name="Martinez A.T."/>
            <person name="Otillar R."/>
            <person name="Spatafora J.W."/>
            <person name="Yadav J.S."/>
            <person name="Aerts A."/>
            <person name="Benoit I."/>
            <person name="Boyd A."/>
            <person name="Carlson A."/>
            <person name="Copeland A."/>
            <person name="Coutinho P.M."/>
            <person name="de Vries R.P."/>
            <person name="Ferreira P."/>
            <person name="Findley K."/>
            <person name="Foster B."/>
            <person name="Gaskell J."/>
            <person name="Glotzer D."/>
            <person name="Gorecki P."/>
            <person name="Heitman J."/>
            <person name="Hesse C."/>
            <person name="Hori C."/>
            <person name="Igarashi K."/>
            <person name="Jurgens J.A."/>
            <person name="Kallen N."/>
            <person name="Kersten P."/>
            <person name="Kohler A."/>
            <person name="Kuees U."/>
            <person name="Kumar T.K.A."/>
            <person name="Kuo A."/>
            <person name="LaButti K."/>
            <person name="Larrondo L.F."/>
            <person name="Lindquist E."/>
            <person name="Ling A."/>
            <person name="Lombard V."/>
            <person name="Lucas S."/>
            <person name="Lundell T."/>
            <person name="Martin R."/>
            <person name="McLaughlin D.J."/>
            <person name="Morgenstern I."/>
            <person name="Morin E."/>
            <person name="Murat C."/>
            <person name="Nagy L.G."/>
            <person name="Nolan M."/>
            <person name="Ohm R.A."/>
            <person name="Patyshakuliyeva A."/>
            <person name="Rokas A."/>
            <person name="Ruiz-Duenas F.J."/>
            <person name="Sabat G."/>
            <person name="Salamov A."/>
            <person name="Samejima M."/>
            <person name="Schmutz J."/>
            <person name="Slot J.C."/>
            <person name="St John F."/>
            <person name="Stenlid J."/>
            <person name="Sun H."/>
            <person name="Sun S."/>
            <person name="Syed K."/>
            <person name="Tsang A."/>
            <person name="Wiebenga A."/>
            <person name="Young D."/>
            <person name="Pisabarro A."/>
            <person name="Eastwood D.C."/>
            <person name="Martin F."/>
            <person name="Cullen D."/>
            <person name="Grigoriev I.V."/>
            <person name="Hibbett D.S."/>
        </authorList>
    </citation>
    <scope>NUCLEOTIDE SEQUENCE [LARGE SCALE GENOMIC DNA]</scope>
    <source>
        <strain evidence="5 6">MD-104</strain>
    </source>
</reference>
<comment type="similarity">
    <text evidence="2">Belongs to the AB hydrolase superfamily. LDAH family.</text>
</comment>
<dbReference type="AlphaFoldDB" id="A0A2H3JB75"/>
<proteinExistence type="inferred from homology"/>
<dbReference type="STRING" id="742152.A0A2H3JB75"/>
<dbReference type="Pfam" id="PF10230">
    <property type="entry name" value="LIDHydrolase"/>
    <property type="match status" value="1"/>
</dbReference>
<evidence type="ECO:0000256" key="3">
    <source>
        <dbReference type="ARBA" id="ARBA00022677"/>
    </source>
</evidence>
<dbReference type="GO" id="GO:0019915">
    <property type="term" value="P:lipid storage"/>
    <property type="evidence" value="ECO:0007669"/>
    <property type="project" value="InterPro"/>
</dbReference>
<dbReference type="InterPro" id="IPR029058">
    <property type="entry name" value="AB_hydrolase_fold"/>
</dbReference>
<organism evidence="5 6">
    <name type="scientific">Wolfiporia cocos (strain MD-104)</name>
    <name type="common">Brown rot fungus</name>
    <dbReference type="NCBI Taxonomy" id="742152"/>
    <lineage>
        <taxon>Eukaryota</taxon>
        <taxon>Fungi</taxon>
        <taxon>Dikarya</taxon>
        <taxon>Basidiomycota</taxon>
        <taxon>Agaricomycotina</taxon>
        <taxon>Agaricomycetes</taxon>
        <taxon>Polyporales</taxon>
        <taxon>Phaeolaceae</taxon>
        <taxon>Wolfiporia</taxon>
    </lineage>
</organism>
<dbReference type="Gene3D" id="3.40.50.1820">
    <property type="entry name" value="alpha/beta hydrolase"/>
    <property type="match status" value="1"/>
</dbReference>
<keyword evidence="6" id="KW-1185">Reference proteome</keyword>
<dbReference type="OrthoDB" id="448051at2759"/>
<dbReference type="PANTHER" id="PTHR13390:SF0">
    <property type="entry name" value="LIPID DROPLET-ASSOCIATED HYDROLASE"/>
    <property type="match status" value="1"/>
</dbReference>
<evidence type="ECO:0000313" key="5">
    <source>
        <dbReference type="EMBL" id="PCH33924.1"/>
    </source>
</evidence>
<sequence>MTTLPSFLRPVDSPQDSGIREPCINATFYHKSLDAAAHALWWPSSGDDPSTILLFIPGNPGLIEFYVPFLTSVHEKSQGRLAVLAHAHLGHSPTIPDGDVFKDTSTIGLTTQVQSAIEAVDTVSSSFPRSKIAIAAHSMGCWVTCQVLKARPDAVATVFWLFPTITNIVDTPNGRSLWWLFRPPLSQAISAMSIVTRVLPDRLLSALFPDWPLPQLRVLRTLLNSPSAIQACLTLANDEMNTIKDLDITLLQKYRHRIHLYFAQTDDWVGKNRETILRAFHADPDSVKIVYGQQDIPHAFCINHGEHLAEQCSEWLQQGGFI</sequence>
<dbReference type="PANTHER" id="PTHR13390">
    <property type="entry name" value="LIPASE"/>
    <property type="match status" value="1"/>
</dbReference>
<evidence type="ECO:0008006" key="7">
    <source>
        <dbReference type="Google" id="ProtNLM"/>
    </source>
</evidence>
<dbReference type="OMA" id="WVPVSYY"/>
<keyword evidence="3" id="KW-0551">Lipid droplet</keyword>
<dbReference type="GO" id="GO:0005811">
    <property type="term" value="C:lipid droplet"/>
    <property type="evidence" value="ECO:0007669"/>
    <property type="project" value="UniProtKB-SubCell"/>
</dbReference>
<evidence type="ECO:0000256" key="4">
    <source>
        <dbReference type="ARBA" id="ARBA00022801"/>
    </source>
</evidence>
<evidence type="ECO:0000256" key="1">
    <source>
        <dbReference type="ARBA" id="ARBA00004502"/>
    </source>
</evidence>
<evidence type="ECO:0000313" key="6">
    <source>
        <dbReference type="Proteomes" id="UP000218811"/>
    </source>
</evidence>
<dbReference type="GO" id="GO:0016298">
    <property type="term" value="F:lipase activity"/>
    <property type="evidence" value="ECO:0007669"/>
    <property type="project" value="InterPro"/>
</dbReference>
<dbReference type="InterPro" id="IPR019363">
    <property type="entry name" value="LDAH"/>
</dbReference>
<keyword evidence="4" id="KW-0378">Hydrolase</keyword>
<comment type="subcellular location">
    <subcellularLocation>
        <location evidence="1">Lipid droplet</location>
    </subcellularLocation>
</comment>
<protein>
    <recommendedName>
        <fullName evidence="7">Alpha/beta-hydrolase</fullName>
    </recommendedName>
</protein>
<accession>A0A2H3JB75</accession>